<sequence length="641" mass="70337">MIQPPVEIPNELMPLDDSMIEETQQATQSTQHASQPNSANTNSHLWGYLQPCSNVLRRLDLWKVQPAASVGRAPDNDIILPGGRVSNKHCRITWDGKEDKNSAVTVLDTSSNGTWINGAKIGKDKTAVLKEGNEIAFGSPHPQPGDLEDYRFIYRHTAAGPPQGGLHAQYDISHEIGKGSFATVMKAVSRATGQWYAIKVIQDNKVRRATANNNETAFAREISILERLHHRNICQMKEAFFEDNSINLVLEFVDGGDLLDYILREGGLKEPLAVHIIAQVCDALAYIHSKGIAHRDLKPENVLLTTENPPTVKVADFGLAKVVDSVTFLRTMCGTPAYLAPEVVTQQNQEGYDHLVDSWSVGVIVFCMFTLSSPFIEDENQRDLKVRIAERTIQWSILDNVDVSPLARTFIERLLEHDPRDRMSLSTACTHAWLANVPTLSHLQPRAITGSSVASIQDGASCVSLPDSEDTEMTDVSSEPAVTEGLDKLHLRQPSARAPLQRRAQVLAQAAENDQSLLEPSWQMVEHAQEIANGVRNGKRKLDPQSPLPDVDVENGNPKKPKRVPEANGPTTRTRAAKGRGRGGASSPLARLQEAAAGMIVEEEHLEDDEDVEEAAGAEPASHAPPRKSTRVSPKKGARRG</sequence>
<feature type="cross-link" description="Glycyl lysine isopeptide (Lys-Gly) (interchain with G-Cter in SUMO2)" evidence="9">
    <location>
        <position position="298"/>
    </location>
</feature>
<dbReference type="SUPFAM" id="SSF56112">
    <property type="entry name" value="Protein kinase-like (PK-like)"/>
    <property type="match status" value="1"/>
</dbReference>
<comment type="caution">
    <text evidence="14">The sequence shown here is derived from an EMBL/GenBank/DDBJ whole genome shotgun (WGS) entry which is preliminary data.</text>
</comment>
<evidence type="ECO:0000256" key="3">
    <source>
        <dbReference type="ARBA" id="ARBA00022679"/>
    </source>
</evidence>
<dbReference type="SMART" id="SM00220">
    <property type="entry name" value="S_TKc"/>
    <property type="match status" value="1"/>
</dbReference>
<dbReference type="Proteomes" id="UP000714275">
    <property type="component" value="Unassembled WGS sequence"/>
</dbReference>
<comment type="similarity">
    <text evidence="1">Belongs to the protein kinase superfamily. CAMK Ser/Thr protein kinase family. CHEK2 subfamily.</text>
</comment>
<feature type="region of interest" description="Disordered" evidence="11">
    <location>
        <begin position="22"/>
        <end position="42"/>
    </location>
</feature>
<dbReference type="InterPro" id="IPR011009">
    <property type="entry name" value="Kinase-like_dom_sf"/>
</dbReference>
<dbReference type="InterPro" id="IPR000719">
    <property type="entry name" value="Prot_kinase_dom"/>
</dbReference>
<evidence type="ECO:0000259" key="12">
    <source>
        <dbReference type="PROSITE" id="PS50006"/>
    </source>
</evidence>
<feature type="region of interest" description="Disordered" evidence="11">
    <location>
        <begin position="534"/>
        <end position="641"/>
    </location>
</feature>
<keyword evidence="15" id="KW-1185">Reference proteome</keyword>
<name>A0A9P7CVD9_9AGAM</name>
<dbReference type="InterPro" id="IPR008271">
    <property type="entry name" value="Ser/Thr_kinase_AS"/>
</dbReference>
<feature type="domain" description="Protein kinase" evidence="13">
    <location>
        <begin position="170"/>
        <end position="434"/>
    </location>
</feature>
<evidence type="ECO:0000256" key="9">
    <source>
        <dbReference type="PIRSR" id="PIRSR630616-3"/>
    </source>
</evidence>
<feature type="compositionally biased region" description="Low complexity" evidence="11">
    <location>
        <begin position="23"/>
        <end position="35"/>
    </location>
</feature>
<keyword evidence="6 8" id="KW-0067">ATP-binding</keyword>
<dbReference type="PROSITE" id="PS50011">
    <property type="entry name" value="PROTEIN_KINASE_DOM"/>
    <property type="match status" value="1"/>
</dbReference>
<dbReference type="SMART" id="SM00240">
    <property type="entry name" value="FHA"/>
    <property type="match status" value="1"/>
</dbReference>
<feature type="domain" description="FHA" evidence="12">
    <location>
        <begin position="68"/>
        <end position="121"/>
    </location>
</feature>
<dbReference type="EMBL" id="JABBWD010000108">
    <property type="protein sequence ID" value="KAG1765393.1"/>
    <property type="molecule type" value="Genomic_DNA"/>
</dbReference>
<dbReference type="Pfam" id="PF00498">
    <property type="entry name" value="FHA"/>
    <property type="match status" value="1"/>
</dbReference>
<gene>
    <name evidence="14" type="ORF">EV702DRAFT_1204604</name>
</gene>
<dbReference type="Pfam" id="PF00069">
    <property type="entry name" value="Pkinase"/>
    <property type="match status" value="1"/>
</dbReference>
<dbReference type="Gene3D" id="2.60.200.20">
    <property type="match status" value="1"/>
</dbReference>
<feature type="active site" description="Proton acceptor" evidence="7">
    <location>
        <position position="296"/>
    </location>
</feature>
<dbReference type="Gene3D" id="1.10.510.10">
    <property type="entry name" value="Transferase(Phosphotransferase) domain 1"/>
    <property type="match status" value="1"/>
</dbReference>
<evidence type="ECO:0000256" key="4">
    <source>
        <dbReference type="ARBA" id="ARBA00022741"/>
    </source>
</evidence>
<dbReference type="CDD" id="cd00060">
    <property type="entry name" value="FHA"/>
    <property type="match status" value="1"/>
</dbReference>
<protein>
    <submittedName>
        <fullName evidence="14">Kinase-like domain-containing protein</fullName>
    </submittedName>
</protein>
<keyword evidence="3" id="KW-0808">Transferase</keyword>
<dbReference type="GO" id="GO:0005524">
    <property type="term" value="F:ATP binding"/>
    <property type="evidence" value="ECO:0007669"/>
    <property type="project" value="UniProtKB-UniRule"/>
</dbReference>
<dbReference type="InterPro" id="IPR008984">
    <property type="entry name" value="SMAD_FHA_dom_sf"/>
</dbReference>
<dbReference type="SUPFAM" id="SSF49879">
    <property type="entry name" value="SMAD/FHA domain"/>
    <property type="match status" value="1"/>
</dbReference>
<dbReference type="FunFam" id="3.30.200.20:FF:000042">
    <property type="entry name" value="Aurora kinase A"/>
    <property type="match status" value="1"/>
</dbReference>
<feature type="binding site" evidence="8">
    <location>
        <position position="316"/>
    </location>
    <ligand>
        <name>ATP</name>
        <dbReference type="ChEBI" id="CHEBI:30616"/>
    </ligand>
</feature>
<dbReference type="PROSITE" id="PS00107">
    <property type="entry name" value="PROTEIN_KINASE_ATP"/>
    <property type="match status" value="1"/>
</dbReference>
<dbReference type="PROSITE" id="PS50006">
    <property type="entry name" value="FHA_DOMAIN"/>
    <property type="match status" value="1"/>
</dbReference>
<evidence type="ECO:0000313" key="14">
    <source>
        <dbReference type="EMBL" id="KAG1765393.1"/>
    </source>
</evidence>
<dbReference type="InterPro" id="IPR030616">
    <property type="entry name" value="Aur-like"/>
</dbReference>
<proteinExistence type="inferred from homology"/>
<dbReference type="PANTHER" id="PTHR24350">
    <property type="entry name" value="SERINE/THREONINE-PROTEIN KINASE IAL-RELATED"/>
    <property type="match status" value="1"/>
</dbReference>
<feature type="binding site" evidence="8">
    <location>
        <begin position="300"/>
        <end position="301"/>
    </location>
    <ligand>
        <name>ATP</name>
        <dbReference type="ChEBI" id="CHEBI:30616"/>
    </ligand>
</feature>
<dbReference type="Gene3D" id="3.30.200.20">
    <property type="entry name" value="Phosphorylase Kinase, domain 1"/>
    <property type="match status" value="1"/>
</dbReference>
<reference evidence="14" key="1">
    <citation type="journal article" date="2020" name="New Phytol.">
        <title>Comparative genomics reveals dynamic genome evolution in host specialist ectomycorrhizal fungi.</title>
        <authorList>
            <person name="Lofgren L.A."/>
            <person name="Nguyen N.H."/>
            <person name="Vilgalys R."/>
            <person name="Ruytinx J."/>
            <person name="Liao H.L."/>
            <person name="Branco S."/>
            <person name="Kuo A."/>
            <person name="LaButti K."/>
            <person name="Lipzen A."/>
            <person name="Andreopoulos W."/>
            <person name="Pangilinan J."/>
            <person name="Riley R."/>
            <person name="Hundley H."/>
            <person name="Na H."/>
            <person name="Barry K."/>
            <person name="Grigoriev I.V."/>
            <person name="Stajich J.E."/>
            <person name="Kennedy P.G."/>
        </authorList>
    </citation>
    <scope>NUCLEOTIDE SEQUENCE</scope>
    <source>
        <strain evidence="14">DOB743</strain>
    </source>
</reference>
<organism evidence="14 15">
    <name type="scientific">Suillus placidus</name>
    <dbReference type="NCBI Taxonomy" id="48579"/>
    <lineage>
        <taxon>Eukaryota</taxon>
        <taxon>Fungi</taxon>
        <taxon>Dikarya</taxon>
        <taxon>Basidiomycota</taxon>
        <taxon>Agaricomycotina</taxon>
        <taxon>Agaricomycetes</taxon>
        <taxon>Agaricomycetidae</taxon>
        <taxon>Boletales</taxon>
        <taxon>Suillineae</taxon>
        <taxon>Suillaceae</taxon>
        <taxon>Suillus</taxon>
    </lineage>
</organism>
<dbReference type="InterPro" id="IPR000253">
    <property type="entry name" value="FHA_dom"/>
</dbReference>
<accession>A0A9P7CVD9</accession>
<feature type="binding site" evidence="8 10">
    <location>
        <position position="199"/>
    </location>
    <ligand>
        <name>ATP</name>
        <dbReference type="ChEBI" id="CHEBI:30616"/>
    </ligand>
</feature>
<feature type="compositionally biased region" description="Acidic residues" evidence="11">
    <location>
        <begin position="604"/>
        <end position="616"/>
    </location>
</feature>
<evidence type="ECO:0000256" key="10">
    <source>
        <dbReference type="PROSITE-ProRule" id="PRU10141"/>
    </source>
</evidence>
<feature type="compositionally biased region" description="Basic residues" evidence="11">
    <location>
        <begin position="625"/>
        <end position="641"/>
    </location>
</feature>
<dbReference type="FunFam" id="1.10.510.10:FF:000571">
    <property type="entry name" value="Maternal embryonic leucine zipper kinase"/>
    <property type="match status" value="1"/>
</dbReference>
<dbReference type="GO" id="GO:0004674">
    <property type="term" value="F:protein serine/threonine kinase activity"/>
    <property type="evidence" value="ECO:0007669"/>
    <property type="project" value="UniProtKB-KW"/>
</dbReference>
<evidence type="ECO:0000259" key="13">
    <source>
        <dbReference type="PROSITE" id="PS50011"/>
    </source>
</evidence>
<keyword evidence="4 8" id="KW-0547">Nucleotide-binding</keyword>
<evidence type="ECO:0000313" key="15">
    <source>
        <dbReference type="Proteomes" id="UP000714275"/>
    </source>
</evidence>
<evidence type="ECO:0000256" key="2">
    <source>
        <dbReference type="ARBA" id="ARBA00022527"/>
    </source>
</evidence>
<evidence type="ECO:0000256" key="6">
    <source>
        <dbReference type="ARBA" id="ARBA00022840"/>
    </source>
</evidence>
<keyword evidence="2" id="KW-0723">Serine/threonine-protein kinase</keyword>
<evidence type="ECO:0000256" key="11">
    <source>
        <dbReference type="SAM" id="MobiDB-lite"/>
    </source>
</evidence>
<dbReference type="OrthoDB" id="10252171at2759"/>
<evidence type="ECO:0000256" key="5">
    <source>
        <dbReference type="ARBA" id="ARBA00022777"/>
    </source>
</evidence>
<evidence type="ECO:0000256" key="7">
    <source>
        <dbReference type="PIRSR" id="PIRSR630616-1"/>
    </source>
</evidence>
<keyword evidence="5 14" id="KW-0418">Kinase</keyword>
<evidence type="ECO:0000256" key="8">
    <source>
        <dbReference type="PIRSR" id="PIRSR630616-2"/>
    </source>
</evidence>
<evidence type="ECO:0000256" key="1">
    <source>
        <dbReference type="ARBA" id="ARBA00005575"/>
    </source>
</evidence>
<dbReference type="InterPro" id="IPR017441">
    <property type="entry name" value="Protein_kinase_ATP_BS"/>
</dbReference>
<dbReference type="PROSITE" id="PS00108">
    <property type="entry name" value="PROTEIN_KINASE_ST"/>
    <property type="match status" value="1"/>
</dbReference>
<dbReference type="AlphaFoldDB" id="A0A9P7CVD9"/>